<evidence type="ECO:0000259" key="10">
    <source>
        <dbReference type="PROSITE" id="PS51757"/>
    </source>
</evidence>
<dbReference type="GO" id="GO:0016459">
    <property type="term" value="C:myosin complex"/>
    <property type="evidence" value="ECO:0007669"/>
    <property type="project" value="UniProtKB-KW"/>
</dbReference>
<evidence type="ECO:0000256" key="6">
    <source>
        <dbReference type="ARBA" id="ARBA00023203"/>
    </source>
</evidence>
<keyword evidence="12" id="KW-1185">Reference proteome</keyword>
<dbReference type="PRINTS" id="PR00193">
    <property type="entry name" value="MYOSINHEAVY"/>
</dbReference>
<dbReference type="SUPFAM" id="SSF52540">
    <property type="entry name" value="P-loop containing nucleoside triphosphate hydrolases"/>
    <property type="match status" value="1"/>
</dbReference>
<feature type="region of interest" description="Disordered" evidence="8">
    <location>
        <begin position="1"/>
        <end position="31"/>
    </location>
</feature>
<dbReference type="Gene3D" id="3.40.850.10">
    <property type="entry name" value="Kinesin motor domain"/>
    <property type="match status" value="1"/>
</dbReference>
<dbReference type="PANTHER" id="PTHR13140:SF802">
    <property type="entry name" value="UNCONVENTIONAL MYOSIN-IB ISOFORM X1"/>
    <property type="match status" value="1"/>
</dbReference>
<feature type="compositionally biased region" description="Polar residues" evidence="8">
    <location>
        <begin position="859"/>
        <end position="881"/>
    </location>
</feature>
<dbReference type="GeneID" id="100635179"/>
<dbReference type="CDD" id="cd01378">
    <property type="entry name" value="MYSc_Myo1"/>
    <property type="match status" value="1"/>
</dbReference>
<evidence type="ECO:0000256" key="4">
    <source>
        <dbReference type="ARBA" id="ARBA00023123"/>
    </source>
</evidence>
<dbReference type="InterPro" id="IPR000048">
    <property type="entry name" value="IQ_motif_EF-hand-BS"/>
</dbReference>
<dbReference type="PROSITE" id="PS50096">
    <property type="entry name" value="IQ"/>
    <property type="match status" value="3"/>
</dbReference>
<dbReference type="Pfam" id="PF06017">
    <property type="entry name" value="Myosin_TH1"/>
    <property type="match status" value="1"/>
</dbReference>
<dbReference type="GO" id="GO:0051015">
    <property type="term" value="F:actin filament binding"/>
    <property type="evidence" value="ECO:0007669"/>
    <property type="project" value="TreeGrafter"/>
</dbReference>
<dbReference type="GO" id="GO:0005737">
    <property type="term" value="C:cytoplasm"/>
    <property type="evidence" value="ECO:0007669"/>
    <property type="project" value="TreeGrafter"/>
</dbReference>
<dbReference type="InterPro" id="IPR010926">
    <property type="entry name" value="Myosin_TH1"/>
</dbReference>
<evidence type="ECO:0000313" key="12">
    <source>
        <dbReference type="Proteomes" id="UP000007879"/>
    </source>
</evidence>
<feature type="domain" description="Myosin motor" evidence="9">
    <location>
        <begin position="39"/>
        <end position="727"/>
    </location>
</feature>
<feature type="domain" description="TH1" evidence="10">
    <location>
        <begin position="954"/>
        <end position="1138"/>
    </location>
</feature>
<feature type="compositionally biased region" description="Low complexity" evidence="8">
    <location>
        <begin position="1"/>
        <end position="14"/>
    </location>
</feature>
<dbReference type="InterPro" id="IPR001609">
    <property type="entry name" value="Myosin_head_motor_dom-like"/>
</dbReference>
<dbReference type="GO" id="GO:0005902">
    <property type="term" value="C:microvillus"/>
    <property type="evidence" value="ECO:0007669"/>
    <property type="project" value="TreeGrafter"/>
</dbReference>
<evidence type="ECO:0000256" key="2">
    <source>
        <dbReference type="ARBA" id="ARBA00022741"/>
    </source>
</evidence>
<dbReference type="Proteomes" id="UP000007879">
    <property type="component" value="Unassembled WGS sequence"/>
</dbReference>
<evidence type="ECO:0008006" key="13">
    <source>
        <dbReference type="Google" id="ProtNLM"/>
    </source>
</evidence>
<dbReference type="Gene3D" id="6.20.240.20">
    <property type="match status" value="1"/>
</dbReference>
<name>A0AAN0IXY4_AMPQE</name>
<reference evidence="12" key="1">
    <citation type="journal article" date="2010" name="Nature">
        <title>The Amphimedon queenslandica genome and the evolution of animal complexity.</title>
        <authorList>
            <person name="Srivastava M."/>
            <person name="Simakov O."/>
            <person name="Chapman J."/>
            <person name="Fahey B."/>
            <person name="Gauthier M.E."/>
            <person name="Mitros T."/>
            <person name="Richards G.S."/>
            <person name="Conaco C."/>
            <person name="Dacre M."/>
            <person name="Hellsten U."/>
            <person name="Larroux C."/>
            <person name="Putnam N.H."/>
            <person name="Stanke M."/>
            <person name="Adamska M."/>
            <person name="Darling A."/>
            <person name="Degnan S.M."/>
            <person name="Oakley T.H."/>
            <person name="Plachetzki D.C."/>
            <person name="Zhai Y."/>
            <person name="Adamski M."/>
            <person name="Calcino A."/>
            <person name="Cummins S.F."/>
            <person name="Goodstein D.M."/>
            <person name="Harris C."/>
            <person name="Jackson D.J."/>
            <person name="Leys S.P."/>
            <person name="Shu S."/>
            <person name="Woodcroft B.J."/>
            <person name="Vervoort M."/>
            <person name="Kosik K.S."/>
            <person name="Manning G."/>
            <person name="Degnan B.M."/>
            <person name="Rokhsar D.S."/>
        </authorList>
    </citation>
    <scope>NUCLEOTIDE SEQUENCE [LARGE SCALE GENOMIC DNA]</scope>
</reference>
<evidence type="ECO:0000313" key="11">
    <source>
        <dbReference type="EnsemblMetazoa" id="XP_019849639.1"/>
    </source>
</evidence>
<dbReference type="Pfam" id="PF00063">
    <property type="entry name" value="Myosin_head"/>
    <property type="match status" value="1"/>
</dbReference>
<dbReference type="CDD" id="cd23767">
    <property type="entry name" value="IQCD"/>
    <property type="match status" value="1"/>
</dbReference>
<dbReference type="Pfam" id="PF00612">
    <property type="entry name" value="IQ"/>
    <property type="match status" value="2"/>
</dbReference>
<feature type="compositionally biased region" description="Acidic residues" evidence="8">
    <location>
        <begin position="891"/>
        <end position="922"/>
    </location>
</feature>
<dbReference type="GO" id="GO:0007015">
    <property type="term" value="P:actin filament organization"/>
    <property type="evidence" value="ECO:0007669"/>
    <property type="project" value="TreeGrafter"/>
</dbReference>
<feature type="region of interest" description="Disordered" evidence="8">
    <location>
        <begin position="859"/>
        <end position="923"/>
    </location>
</feature>
<dbReference type="InterPro" id="IPR036072">
    <property type="entry name" value="MYSc_Myo1"/>
</dbReference>
<dbReference type="InterPro" id="IPR036961">
    <property type="entry name" value="Kinesin_motor_dom_sf"/>
</dbReference>
<organism evidence="11 12">
    <name type="scientific">Amphimedon queenslandica</name>
    <name type="common">Sponge</name>
    <dbReference type="NCBI Taxonomy" id="400682"/>
    <lineage>
        <taxon>Eukaryota</taxon>
        <taxon>Metazoa</taxon>
        <taxon>Porifera</taxon>
        <taxon>Demospongiae</taxon>
        <taxon>Heteroscleromorpha</taxon>
        <taxon>Haplosclerida</taxon>
        <taxon>Niphatidae</taxon>
        <taxon>Amphimedon</taxon>
    </lineage>
</organism>
<dbReference type="GO" id="GO:0030048">
    <property type="term" value="P:actin filament-based movement"/>
    <property type="evidence" value="ECO:0007669"/>
    <property type="project" value="TreeGrafter"/>
</dbReference>
<keyword evidence="4 7" id="KW-0518">Myosin</keyword>
<accession>A0AAN0IXY4</accession>
<dbReference type="InterPro" id="IPR027417">
    <property type="entry name" value="P-loop_NTPase"/>
</dbReference>
<evidence type="ECO:0000256" key="3">
    <source>
        <dbReference type="ARBA" id="ARBA00022840"/>
    </source>
</evidence>
<evidence type="ECO:0000256" key="7">
    <source>
        <dbReference type="PROSITE-ProRule" id="PRU00782"/>
    </source>
</evidence>
<dbReference type="PROSITE" id="PS51456">
    <property type="entry name" value="MYOSIN_MOTOR"/>
    <property type="match status" value="1"/>
</dbReference>
<evidence type="ECO:0000256" key="1">
    <source>
        <dbReference type="ARBA" id="ARBA00008314"/>
    </source>
</evidence>
<dbReference type="Gene3D" id="1.20.5.190">
    <property type="match status" value="1"/>
</dbReference>
<dbReference type="GO" id="GO:0005886">
    <property type="term" value="C:plasma membrane"/>
    <property type="evidence" value="ECO:0007669"/>
    <property type="project" value="TreeGrafter"/>
</dbReference>
<dbReference type="GO" id="GO:0005524">
    <property type="term" value="F:ATP binding"/>
    <property type="evidence" value="ECO:0007669"/>
    <property type="project" value="UniProtKB-UniRule"/>
</dbReference>
<dbReference type="PROSITE" id="PS51757">
    <property type="entry name" value="TH1"/>
    <property type="match status" value="1"/>
</dbReference>
<evidence type="ECO:0000256" key="5">
    <source>
        <dbReference type="ARBA" id="ARBA00023175"/>
    </source>
</evidence>
<dbReference type="Gene3D" id="1.10.10.820">
    <property type="match status" value="1"/>
</dbReference>
<protein>
    <recommendedName>
        <fullName evidence="13">Myosin motor domain-containing protein</fullName>
    </recommendedName>
</protein>
<keyword evidence="5 7" id="KW-0505">Motor protein</keyword>
<sequence>MLPGFRSSRNTNSSNEEDKKKLSKKKKTTGSGHLLDTSVGCSDMVLLDPLTVENMVQNLQERYRAGEIYTYIGHVVISVNPYRELDIYSQEYVTEYRSRNIFELPPHVFAIADDAYRSLRDRNKDQCIIISGESGAGKTEASKQIMRYVAQVSGKGEEVDRVKEQLLQSNPVLEAFGNAKTNKNDNSSRFGKYMDIEFNFKGDPVGGIISTYLLEKSRVNYQSTGEQNFHIFFQLLCGTDEDFLGMLHLQKDFSKYRYLVSTDVDRPDGFLQQQAKEFETTLKAMEVIGFTAEEISSVLELLAAILNLGNVTFKGYALPNGTNACEMQNNMEAATFACDMLGCSLELLEQCLTKKSVETSKEVVLTPLSQAESEFARDGLCKAIYERLFKWLVSRINDKIKPQARGKRKSIGVLDIYGFEVFKSNSFEQFMINYCNEKLQQLFVDLTIGSEQKEYIIEGIEWETVEFFDNSVVCEIIEDPKQGVIALLDEECLRPGEVNDLTFLDGLNRRYVKNENFISRASHDHRSDTTLERNQFRLRHYAGMVTYDVTGFMDKNRDHLLKDLSQAMFACERALLKTMFPEGDPESRHLKRPSTTGFKFKASVNDMMKNLLAKNPNYVRCVKPNDLKKSKMFEAQLVETQIRYMNLLENVRVRRSGYAYRQSYEQALQRYKMLTSKTWPTWKKSPRDGVKTILKECKRKDEEYSFGRTKIFIRNPQTVMDLEEMRKKRMHDLATLISKRYRGWIKRKKFLQIRNSQITISKHLRGSKVRKQYLIKRNATIVIQSYFRGWQVRDTLAKVRVLSRQLYVSSVIRRYYYAWKLRKVINDRIHSKKYLPAAIVIQKYYRGWKVRRKDTKSPQVQVPLTMDSESTDTPAGTNTNGVLPEANTESVSDDSEEEEEEEEEESEEETEGEETEEEEEEECKLVRDYYNANPMVKHKLSEKSRASTLFKGKKSVYQASIPVAFISDRLRIKSDERWKKLINDVSDTRIVWADSVQKMNRSDAKLCSRAIVLTYKSLYILDSKNYRLLYLLPLSDVTGVSLSPFNDGFLIIHIRPHDGQDKSRPKGDLVLLTKHIVEGVTKLSVVIRQLQVNFKTEIETQLKFGELSTIVFKGISGDNGSPVCQRRGGNTILIHVEQ</sequence>
<evidence type="ECO:0000256" key="8">
    <source>
        <dbReference type="SAM" id="MobiDB-lite"/>
    </source>
</evidence>
<dbReference type="AlphaFoldDB" id="A0AAN0IXY4"/>
<dbReference type="GO" id="GO:0000146">
    <property type="term" value="F:microfilament motor activity"/>
    <property type="evidence" value="ECO:0007669"/>
    <property type="project" value="TreeGrafter"/>
</dbReference>
<keyword evidence="3 7" id="KW-0067">ATP-binding</keyword>
<dbReference type="SMART" id="SM00015">
    <property type="entry name" value="IQ"/>
    <property type="match status" value="4"/>
</dbReference>
<dbReference type="EnsemblMetazoa" id="XM_019994080.1">
    <property type="protein sequence ID" value="XP_019849639.1"/>
    <property type="gene ID" value="LOC100635179"/>
</dbReference>
<dbReference type="GO" id="GO:0006897">
    <property type="term" value="P:endocytosis"/>
    <property type="evidence" value="ECO:0007669"/>
    <property type="project" value="TreeGrafter"/>
</dbReference>
<reference evidence="11" key="2">
    <citation type="submission" date="2024-06" db="UniProtKB">
        <authorList>
            <consortium name="EnsemblMetazoa"/>
        </authorList>
    </citation>
    <scope>IDENTIFICATION</scope>
</reference>
<dbReference type="RefSeq" id="XP_019849639.1">
    <property type="nucleotide sequence ID" value="XM_019994080.1"/>
</dbReference>
<proteinExistence type="inferred from homology"/>
<dbReference type="KEGG" id="aqu:100635179"/>
<dbReference type="Gene3D" id="1.20.120.720">
    <property type="entry name" value="Myosin VI head, motor domain, U50 subdomain"/>
    <property type="match status" value="1"/>
</dbReference>
<dbReference type="SMART" id="SM00242">
    <property type="entry name" value="MYSc"/>
    <property type="match status" value="1"/>
</dbReference>
<keyword evidence="6 7" id="KW-0009">Actin-binding</keyword>
<dbReference type="PANTHER" id="PTHR13140">
    <property type="entry name" value="MYOSIN"/>
    <property type="match status" value="1"/>
</dbReference>
<dbReference type="FunFam" id="1.20.58.530:FF:000004">
    <property type="entry name" value="Unconventional myosin ID"/>
    <property type="match status" value="1"/>
</dbReference>
<keyword evidence="2 7" id="KW-0547">Nucleotide-binding</keyword>
<comment type="similarity">
    <text evidence="1 7">Belongs to the TRAFAC class myosin-kinesin ATPase superfamily. Myosin family.</text>
</comment>
<feature type="binding site" evidence="7">
    <location>
        <begin position="132"/>
        <end position="139"/>
    </location>
    <ligand>
        <name>ATP</name>
        <dbReference type="ChEBI" id="CHEBI:30616"/>
    </ligand>
</feature>
<dbReference type="Gene3D" id="1.20.58.530">
    <property type="match status" value="1"/>
</dbReference>
<feature type="region of interest" description="Actin-binding" evidence="7">
    <location>
        <begin position="604"/>
        <end position="626"/>
    </location>
</feature>
<evidence type="ECO:0000259" key="9">
    <source>
        <dbReference type="PROSITE" id="PS51456"/>
    </source>
</evidence>